<keyword evidence="6 11" id="KW-0418">Kinase</keyword>
<evidence type="ECO:0000256" key="8">
    <source>
        <dbReference type="ARBA" id="ARBA00039401"/>
    </source>
</evidence>
<dbReference type="Pfam" id="PF00512">
    <property type="entry name" value="HisKA"/>
    <property type="match status" value="1"/>
</dbReference>
<dbReference type="Proteomes" id="UP000887023">
    <property type="component" value="Chromosome"/>
</dbReference>
<dbReference type="PANTHER" id="PTHR45453:SF1">
    <property type="entry name" value="PHOSPHATE REGULON SENSOR PROTEIN PHOR"/>
    <property type="match status" value="1"/>
</dbReference>
<dbReference type="RefSeq" id="WP_066466794.1">
    <property type="nucleotide sequence ID" value="NZ_CBCRUZ010000003.1"/>
</dbReference>
<evidence type="ECO:0000313" key="11">
    <source>
        <dbReference type="EMBL" id="QXQ14373.1"/>
    </source>
</evidence>
<keyword evidence="4" id="KW-0597">Phosphoprotein</keyword>
<evidence type="ECO:0000256" key="7">
    <source>
        <dbReference type="ARBA" id="ARBA00023012"/>
    </source>
</evidence>
<dbReference type="InterPro" id="IPR050351">
    <property type="entry name" value="BphY/WalK/GraS-like"/>
</dbReference>
<dbReference type="Gene3D" id="3.30.565.10">
    <property type="entry name" value="Histidine kinase-like ATPase, C-terminal domain"/>
    <property type="match status" value="1"/>
</dbReference>
<dbReference type="InterPro" id="IPR004358">
    <property type="entry name" value="Sig_transdc_His_kin-like_C"/>
</dbReference>
<keyword evidence="5" id="KW-0808">Transferase</keyword>
<dbReference type="CDD" id="cd00082">
    <property type="entry name" value="HisKA"/>
    <property type="match status" value="1"/>
</dbReference>
<dbReference type="InterPro" id="IPR000014">
    <property type="entry name" value="PAS"/>
</dbReference>
<dbReference type="PRINTS" id="PR00344">
    <property type="entry name" value="BCTRLSENSOR"/>
</dbReference>
<feature type="region of interest" description="Disordered" evidence="9">
    <location>
        <begin position="380"/>
        <end position="408"/>
    </location>
</feature>
<dbReference type="Pfam" id="PF02518">
    <property type="entry name" value="HATPase_c"/>
    <property type="match status" value="1"/>
</dbReference>
<evidence type="ECO:0000256" key="6">
    <source>
        <dbReference type="ARBA" id="ARBA00022777"/>
    </source>
</evidence>
<evidence type="ECO:0000256" key="5">
    <source>
        <dbReference type="ARBA" id="ARBA00022679"/>
    </source>
</evidence>
<dbReference type="GO" id="GO:0016301">
    <property type="term" value="F:kinase activity"/>
    <property type="evidence" value="ECO:0007669"/>
    <property type="project" value="UniProtKB-KW"/>
</dbReference>
<evidence type="ECO:0000256" key="2">
    <source>
        <dbReference type="ARBA" id="ARBA00004236"/>
    </source>
</evidence>
<accession>A0ABX8S939</accession>
<dbReference type="InterPro" id="IPR036890">
    <property type="entry name" value="HATPase_C_sf"/>
</dbReference>
<name>A0ABX8S939_9ACTN</name>
<keyword evidence="12" id="KW-1185">Reference proteome</keyword>
<feature type="compositionally biased region" description="Low complexity" evidence="9">
    <location>
        <begin position="380"/>
        <end position="390"/>
    </location>
</feature>
<dbReference type="InterPro" id="IPR003594">
    <property type="entry name" value="HATPase_dom"/>
</dbReference>
<dbReference type="SUPFAM" id="SSF55874">
    <property type="entry name" value="ATPase domain of HSP90 chaperone/DNA topoisomerase II/histidine kinase"/>
    <property type="match status" value="1"/>
</dbReference>
<dbReference type="EC" id="2.7.13.3" evidence="3"/>
<dbReference type="Gene3D" id="1.10.287.130">
    <property type="match status" value="1"/>
</dbReference>
<dbReference type="PANTHER" id="PTHR45453">
    <property type="entry name" value="PHOSPHATE REGULON SENSOR PROTEIN PHOR"/>
    <property type="match status" value="1"/>
</dbReference>
<dbReference type="SMART" id="SM00387">
    <property type="entry name" value="HATPase_c"/>
    <property type="match status" value="1"/>
</dbReference>
<evidence type="ECO:0000256" key="9">
    <source>
        <dbReference type="SAM" id="MobiDB-lite"/>
    </source>
</evidence>
<dbReference type="InterPro" id="IPR003661">
    <property type="entry name" value="HisK_dim/P_dom"/>
</dbReference>
<sequence length="408" mass="43369">MGVVQTVLLPAVALLAGLLTGAVVGCFWTVRRCGVDAEQRRRRRSAELADRVVQVADTGVAVVDANRDVIVTNPRAAELGLVRDDLLDDRAWVAAARVLDTGGPVDCDLTAEHPLPGRGRIAVRCRARSLGPDQPGLVVLFADDDSEQVRMEATRRDFVANVSHELKTPLGALSLLAEALLESADDPDSVRHFGGRMQTEAFRLGSMVSELIALSRLQGAEKLPDPEPVDVDDVVELAVDRSRTAAEVGGIQVTTDRASGLQVLGDRTLLVTALTNLVANAIVYSPAGSHVSISRALRGGMVTVSVTDRGIGIAKRDQERVFERFFRVDKARSRATGGTGLGLAIAKHVAANHNGELTLWSKLGTGSTFTLRIPVHRSAESGSAAAGVAAQPDRPTARTTERREGAAR</sequence>
<keyword evidence="7" id="KW-0902">Two-component regulatory system</keyword>
<dbReference type="InterPro" id="IPR036097">
    <property type="entry name" value="HisK_dim/P_sf"/>
</dbReference>
<protein>
    <recommendedName>
        <fullName evidence="8">Sensor-like histidine kinase SenX3</fullName>
        <ecNumber evidence="3">2.7.13.3</ecNumber>
    </recommendedName>
</protein>
<evidence type="ECO:0000259" key="10">
    <source>
        <dbReference type="PROSITE" id="PS50109"/>
    </source>
</evidence>
<evidence type="ECO:0000256" key="3">
    <source>
        <dbReference type="ARBA" id="ARBA00012438"/>
    </source>
</evidence>
<comment type="subcellular location">
    <subcellularLocation>
        <location evidence="2">Cell membrane</location>
    </subcellularLocation>
</comment>
<evidence type="ECO:0000256" key="1">
    <source>
        <dbReference type="ARBA" id="ARBA00000085"/>
    </source>
</evidence>
<evidence type="ECO:0000256" key="4">
    <source>
        <dbReference type="ARBA" id="ARBA00022553"/>
    </source>
</evidence>
<dbReference type="EMBL" id="CP079105">
    <property type="protein sequence ID" value="QXQ14373.1"/>
    <property type="molecule type" value="Genomic_DNA"/>
</dbReference>
<dbReference type="SUPFAM" id="SSF47384">
    <property type="entry name" value="Homodimeric domain of signal transducing histidine kinase"/>
    <property type="match status" value="1"/>
</dbReference>
<evidence type="ECO:0000313" key="12">
    <source>
        <dbReference type="Proteomes" id="UP000887023"/>
    </source>
</evidence>
<comment type="catalytic activity">
    <reaction evidence="1">
        <text>ATP + protein L-histidine = ADP + protein N-phospho-L-histidine.</text>
        <dbReference type="EC" id="2.7.13.3"/>
    </reaction>
</comment>
<dbReference type="CDD" id="cd00130">
    <property type="entry name" value="PAS"/>
    <property type="match status" value="1"/>
</dbReference>
<dbReference type="InterPro" id="IPR005467">
    <property type="entry name" value="His_kinase_dom"/>
</dbReference>
<proteinExistence type="predicted"/>
<gene>
    <name evidence="11" type="ORF">KV203_02830</name>
</gene>
<feature type="domain" description="Histidine kinase" evidence="10">
    <location>
        <begin position="161"/>
        <end position="377"/>
    </location>
</feature>
<dbReference type="PROSITE" id="PS50109">
    <property type="entry name" value="HIS_KIN"/>
    <property type="match status" value="1"/>
</dbReference>
<reference evidence="11" key="1">
    <citation type="submission" date="2021-07" db="EMBL/GenBank/DDBJ databases">
        <title>Candidatus Kaistella beijingensis sp. nov. isolated from a municipal wastewater treatment plant is involved in sludge foaming.</title>
        <authorList>
            <person name="Song Y."/>
            <person name="Liu S.-J."/>
        </authorList>
    </citation>
    <scope>NUCLEOTIDE SEQUENCE</scope>
    <source>
        <strain evidence="11">DSM 43998</strain>
    </source>
</reference>
<dbReference type="SMART" id="SM00388">
    <property type="entry name" value="HisKA"/>
    <property type="match status" value="1"/>
</dbReference>
<feature type="compositionally biased region" description="Basic and acidic residues" evidence="9">
    <location>
        <begin position="395"/>
        <end position="408"/>
    </location>
</feature>
<organism evidence="11 12">
    <name type="scientific">Skermania pinensis</name>
    <dbReference type="NCBI Taxonomy" id="39122"/>
    <lineage>
        <taxon>Bacteria</taxon>
        <taxon>Bacillati</taxon>
        <taxon>Actinomycetota</taxon>
        <taxon>Actinomycetes</taxon>
        <taxon>Mycobacteriales</taxon>
        <taxon>Gordoniaceae</taxon>
        <taxon>Skermania</taxon>
    </lineage>
</organism>